<organism evidence="1">
    <name type="scientific">freshwater metagenome</name>
    <dbReference type="NCBI Taxonomy" id="449393"/>
    <lineage>
        <taxon>unclassified sequences</taxon>
        <taxon>metagenomes</taxon>
        <taxon>ecological metagenomes</taxon>
    </lineage>
</organism>
<proteinExistence type="predicted"/>
<reference evidence="1" key="1">
    <citation type="submission" date="2020-05" db="EMBL/GenBank/DDBJ databases">
        <authorList>
            <person name="Chiriac C."/>
            <person name="Salcher M."/>
            <person name="Ghai R."/>
            <person name="Kavagutti S V."/>
        </authorList>
    </citation>
    <scope>NUCLEOTIDE SEQUENCE</scope>
</reference>
<evidence type="ECO:0000313" key="1">
    <source>
        <dbReference type="EMBL" id="CAB4784898.1"/>
    </source>
</evidence>
<name>A0A6J6WPK1_9ZZZZ</name>
<dbReference type="AlphaFoldDB" id="A0A6J6WPK1"/>
<sequence length="55" mass="5885">MIEPFSNLAPVDVQLLLTMGVPAEAIINGTRLDLVMLEDLGWIVEPGSVSPPPLD</sequence>
<gene>
    <name evidence="1" type="ORF">UFOPK2992_00005</name>
</gene>
<accession>A0A6J6WPK1</accession>
<protein>
    <submittedName>
        <fullName evidence="1">Unannotated protein</fullName>
    </submittedName>
</protein>
<dbReference type="EMBL" id="CAFAAI010000001">
    <property type="protein sequence ID" value="CAB4784898.1"/>
    <property type="molecule type" value="Genomic_DNA"/>
</dbReference>